<evidence type="ECO:0000256" key="2">
    <source>
        <dbReference type="ARBA" id="ARBA00022741"/>
    </source>
</evidence>
<sequence length="272" mass="30097">MQPFIRVHQLRQSFGTQEVLKGVSFDVEKGELMALIGGSGAGKSVILKHLDGLMDPLGGYVEIDGRRISGAPEKIKKQIRGKIGFMFQQGALFDSLTVGENVAFPLREEGIKNETELDARISAALDSVDLLGQQEKMPASLSGGMIKRVAVARAIVTTPECLLYDEPTAGLDPIVTDSISFLIRQICKDQGITTVIVSHDMPSVIRIADKIVYLRDGEVYWTGTPEELLHSTDEILQRFLYGDSGEDWSALAGRHENFQRVLLERAERERKQ</sequence>
<feature type="domain" description="ABC transporter" evidence="4">
    <location>
        <begin position="5"/>
        <end position="241"/>
    </location>
</feature>
<proteinExistence type="predicted"/>
<dbReference type="AlphaFoldDB" id="A0A2N8HEF8"/>
<keyword evidence="3 5" id="KW-0067">ATP-binding</keyword>
<dbReference type="PROSITE" id="PS00211">
    <property type="entry name" value="ABC_TRANSPORTER_1"/>
    <property type="match status" value="1"/>
</dbReference>
<name>A0A2N8HEF8_9BACT</name>
<dbReference type="InterPro" id="IPR027417">
    <property type="entry name" value="P-loop_NTPase"/>
</dbReference>
<dbReference type="SMART" id="SM00382">
    <property type="entry name" value="AAA"/>
    <property type="match status" value="1"/>
</dbReference>
<dbReference type="InterPro" id="IPR017871">
    <property type="entry name" value="ABC_transporter-like_CS"/>
</dbReference>
<evidence type="ECO:0000256" key="1">
    <source>
        <dbReference type="ARBA" id="ARBA00022448"/>
    </source>
</evidence>
<dbReference type="EMBL" id="PJKA01000010">
    <property type="protein sequence ID" value="PNC18309.1"/>
    <property type="molecule type" value="Genomic_DNA"/>
</dbReference>
<comment type="caution">
    <text evidence="5">The sequence shown here is derived from an EMBL/GenBank/DDBJ whole genome shotgun (WGS) entry which is preliminary data.</text>
</comment>
<reference evidence="5 6" key="1">
    <citation type="journal article" date="2017" name="BMC Genomics">
        <title>Genome sequencing of 39 Akkermansia muciniphila isolates reveals its population structure, genomic and functional diverisity, and global distribution in mammalian gut microbiotas.</title>
        <authorList>
            <person name="Guo X."/>
            <person name="Li S."/>
            <person name="Zhang J."/>
            <person name="Wu F."/>
            <person name="Li X."/>
            <person name="Wu D."/>
            <person name="Zhang M."/>
            <person name="Ou Z."/>
            <person name="Jie Z."/>
            <person name="Yan Q."/>
            <person name="Li P."/>
            <person name="Yi J."/>
            <person name="Peng Y."/>
        </authorList>
    </citation>
    <scope>NUCLEOTIDE SEQUENCE [LARGE SCALE GENOMIC DNA]</scope>
    <source>
        <strain evidence="5 6">GP24</strain>
    </source>
</reference>
<dbReference type="PANTHER" id="PTHR43023">
    <property type="entry name" value="PROTEIN TRIGALACTOSYLDIACYLGLYCEROL 3, CHLOROPLASTIC"/>
    <property type="match status" value="1"/>
</dbReference>
<keyword evidence="2" id="KW-0547">Nucleotide-binding</keyword>
<dbReference type="RefSeq" id="WP_102713807.1">
    <property type="nucleotide sequence ID" value="NZ_CABMLK010000001.1"/>
</dbReference>
<dbReference type="Proteomes" id="UP000236000">
    <property type="component" value="Unassembled WGS sequence"/>
</dbReference>
<gene>
    <name evidence="5" type="ORF">CXU22_06700</name>
</gene>
<dbReference type="GO" id="GO:0005524">
    <property type="term" value="F:ATP binding"/>
    <property type="evidence" value="ECO:0007669"/>
    <property type="project" value="UniProtKB-KW"/>
</dbReference>
<dbReference type="PROSITE" id="PS50893">
    <property type="entry name" value="ABC_TRANSPORTER_2"/>
    <property type="match status" value="1"/>
</dbReference>
<protein>
    <submittedName>
        <fullName evidence="5">ABC transporter ATP-binding protein</fullName>
    </submittedName>
</protein>
<dbReference type="InterPro" id="IPR003593">
    <property type="entry name" value="AAA+_ATPase"/>
</dbReference>
<accession>A0A2N8HEF8</accession>
<evidence type="ECO:0000313" key="5">
    <source>
        <dbReference type="EMBL" id="PNC18309.1"/>
    </source>
</evidence>
<dbReference type="PANTHER" id="PTHR43023:SF6">
    <property type="entry name" value="INTERMEMBRANE PHOSPHOLIPID TRANSPORT SYSTEM ATP-BINDING PROTEIN MLAF"/>
    <property type="match status" value="1"/>
</dbReference>
<dbReference type="SUPFAM" id="SSF52540">
    <property type="entry name" value="P-loop containing nucleoside triphosphate hydrolases"/>
    <property type="match status" value="1"/>
</dbReference>
<evidence type="ECO:0000256" key="3">
    <source>
        <dbReference type="ARBA" id="ARBA00022840"/>
    </source>
</evidence>
<organism evidence="5 6">
    <name type="scientific">Akkermansia muciniphila</name>
    <dbReference type="NCBI Taxonomy" id="239935"/>
    <lineage>
        <taxon>Bacteria</taxon>
        <taxon>Pseudomonadati</taxon>
        <taxon>Verrucomicrobiota</taxon>
        <taxon>Verrucomicrobiia</taxon>
        <taxon>Verrucomicrobiales</taxon>
        <taxon>Akkermansiaceae</taxon>
        <taxon>Akkermansia</taxon>
    </lineage>
</organism>
<dbReference type="GO" id="GO:0016887">
    <property type="term" value="F:ATP hydrolysis activity"/>
    <property type="evidence" value="ECO:0007669"/>
    <property type="project" value="InterPro"/>
</dbReference>
<dbReference type="InterPro" id="IPR003439">
    <property type="entry name" value="ABC_transporter-like_ATP-bd"/>
</dbReference>
<keyword evidence="1" id="KW-0813">Transport</keyword>
<dbReference type="Gene3D" id="3.40.50.300">
    <property type="entry name" value="P-loop containing nucleotide triphosphate hydrolases"/>
    <property type="match status" value="1"/>
</dbReference>
<evidence type="ECO:0000259" key="4">
    <source>
        <dbReference type="PROSITE" id="PS50893"/>
    </source>
</evidence>
<evidence type="ECO:0000313" key="6">
    <source>
        <dbReference type="Proteomes" id="UP000236000"/>
    </source>
</evidence>
<dbReference type="OrthoDB" id="9772862at2"/>
<dbReference type="Pfam" id="PF00005">
    <property type="entry name" value="ABC_tran"/>
    <property type="match status" value="1"/>
</dbReference>